<keyword evidence="3" id="KW-1003">Cell membrane</keyword>
<evidence type="ECO:0000256" key="3">
    <source>
        <dbReference type="ARBA" id="ARBA00022475"/>
    </source>
</evidence>
<keyword evidence="2 7" id="KW-0813">Transport</keyword>
<dbReference type="OrthoDB" id="9812701at2"/>
<dbReference type="RefSeq" id="WP_071065920.1">
    <property type="nucleotide sequence ID" value="NZ_MAXA01000242.1"/>
</dbReference>
<dbReference type="Pfam" id="PF00528">
    <property type="entry name" value="BPD_transp_1"/>
    <property type="match status" value="1"/>
</dbReference>
<evidence type="ECO:0000256" key="5">
    <source>
        <dbReference type="ARBA" id="ARBA00022989"/>
    </source>
</evidence>
<comment type="subcellular location">
    <subcellularLocation>
        <location evidence="1 7">Cell membrane</location>
        <topology evidence="1 7">Multi-pass membrane protein</topology>
    </subcellularLocation>
</comment>
<proteinExistence type="inferred from homology"/>
<feature type="transmembrane region" description="Helical" evidence="7">
    <location>
        <begin position="117"/>
        <end position="137"/>
    </location>
</feature>
<dbReference type="EMBL" id="MAXA01000242">
    <property type="protein sequence ID" value="OHV22952.1"/>
    <property type="molecule type" value="Genomic_DNA"/>
</dbReference>
<dbReference type="PANTHER" id="PTHR43386">
    <property type="entry name" value="OLIGOPEPTIDE TRANSPORT SYSTEM PERMEASE PROTEIN APPC"/>
    <property type="match status" value="1"/>
</dbReference>
<dbReference type="InterPro" id="IPR035906">
    <property type="entry name" value="MetI-like_sf"/>
</dbReference>
<accession>A0A1S1PQF4</accession>
<evidence type="ECO:0000256" key="7">
    <source>
        <dbReference type="RuleBase" id="RU363032"/>
    </source>
</evidence>
<gene>
    <name evidence="9" type="ORF">BBK14_24695</name>
</gene>
<keyword evidence="5 7" id="KW-1133">Transmembrane helix</keyword>
<dbReference type="InterPro" id="IPR000515">
    <property type="entry name" value="MetI-like"/>
</dbReference>
<evidence type="ECO:0000256" key="4">
    <source>
        <dbReference type="ARBA" id="ARBA00022692"/>
    </source>
</evidence>
<protein>
    <submittedName>
        <fullName evidence="9">Peptide ABC transporter permease</fullName>
    </submittedName>
</protein>
<dbReference type="SUPFAM" id="SSF161098">
    <property type="entry name" value="MetI-like"/>
    <property type="match status" value="1"/>
</dbReference>
<comment type="caution">
    <text evidence="9">The sequence shown here is derived from an EMBL/GenBank/DDBJ whole genome shotgun (WGS) entry which is preliminary data.</text>
</comment>
<dbReference type="Gene3D" id="1.10.3720.10">
    <property type="entry name" value="MetI-like"/>
    <property type="match status" value="1"/>
</dbReference>
<organism evidence="9 10">
    <name type="scientific">Parafrankia soli</name>
    <dbReference type="NCBI Taxonomy" id="2599596"/>
    <lineage>
        <taxon>Bacteria</taxon>
        <taxon>Bacillati</taxon>
        <taxon>Actinomycetota</taxon>
        <taxon>Actinomycetes</taxon>
        <taxon>Frankiales</taxon>
        <taxon>Frankiaceae</taxon>
        <taxon>Parafrankia</taxon>
    </lineage>
</organism>
<sequence length="311" mass="32144">MTRKTAGPLRRAVRLRSTKIALVILGAVAVLGFLGGTLAPSDPLAQDTSNLLAGPSGAHWLGTDYLGRDVLSRLMDATGRSVVGAVEAVTVAFLLGVPAGLGSVVFGRVFEWVAQRLVDAVMTLPYIIFAIAVTGIIGNGRDQAMLAIGVLLAPLFFRVTRAAALAFTRAQYVEVAELLGASRGWIIRTHIWSKVLPTVAVTTAQLSAAALLAVSSLSFLGIGVKPPAPTWGGMLSSDLGFLAQQPWAPAIPALAIMLTAGSLNAIADAIRDTTGIAVDPIGRGATRPDAVPALPGAPAVAVPEQEERIHA</sequence>
<evidence type="ECO:0000256" key="6">
    <source>
        <dbReference type="ARBA" id="ARBA00023136"/>
    </source>
</evidence>
<dbReference type="Proteomes" id="UP000179769">
    <property type="component" value="Unassembled WGS sequence"/>
</dbReference>
<feature type="transmembrane region" description="Helical" evidence="7">
    <location>
        <begin position="20"/>
        <end position="39"/>
    </location>
</feature>
<evidence type="ECO:0000313" key="10">
    <source>
        <dbReference type="Proteomes" id="UP000179769"/>
    </source>
</evidence>
<evidence type="ECO:0000259" key="8">
    <source>
        <dbReference type="PROSITE" id="PS50928"/>
    </source>
</evidence>
<feature type="transmembrane region" description="Helical" evidence="7">
    <location>
        <begin position="143"/>
        <end position="160"/>
    </location>
</feature>
<reference evidence="10" key="1">
    <citation type="submission" date="2016-07" db="EMBL/GenBank/DDBJ databases">
        <title>Frankia sp. NRRL B-16219 Genome sequencing.</title>
        <authorList>
            <person name="Ghodhbane-Gtari F."/>
            <person name="Swanson E."/>
            <person name="Gueddou A."/>
            <person name="Louati M."/>
            <person name="Nouioui I."/>
            <person name="Hezbri K."/>
            <person name="Abebe-Akele F."/>
            <person name="Simpson S."/>
            <person name="Morris K."/>
            <person name="Thomas K."/>
            <person name="Gtari M."/>
            <person name="Tisa L.S."/>
        </authorList>
    </citation>
    <scope>NUCLEOTIDE SEQUENCE [LARGE SCALE GENOMIC DNA]</scope>
    <source>
        <strain evidence="10">NRRL B-16219</strain>
    </source>
</reference>
<keyword evidence="6 7" id="KW-0472">Membrane</keyword>
<keyword evidence="4 7" id="KW-0812">Transmembrane</keyword>
<dbReference type="InterPro" id="IPR050366">
    <property type="entry name" value="BP-dependent_transpt_permease"/>
</dbReference>
<dbReference type="GO" id="GO:0005886">
    <property type="term" value="C:plasma membrane"/>
    <property type="evidence" value="ECO:0007669"/>
    <property type="project" value="UniProtKB-SubCell"/>
</dbReference>
<comment type="similarity">
    <text evidence="7">Belongs to the binding-protein-dependent transport system permease family.</text>
</comment>
<dbReference type="PANTHER" id="PTHR43386:SF25">
    <property type="entry name" value="PEPTIDE ABC TRANSPORTER PERMEASE PROTEIN"/>
    <property type="match status" value="1"/>
</dbReference>
<feature type="domain" description="ABC transmembrane type-1" evidence="8">
    <location>
        <begin position="78"/>
        <end position="267"/>
    </location>
</feature>
<dbReference type="PROSITE" id="PS50928">
    <property type="entry name" value="ABC_TM1"/>
    <property type="match status" value="1"/>
</dbReference>
<evidence type="ECO:0000313" key="9">
    <source>
        <dbReference type="EMBL" id="OHV22952.1"/>
    </source>
</evidence>
<name>A0A1S1PQF4_9ACTN</name>
<dbReference type="AlphaFoldDB" id="A0A1S1PQF4"/>
<dbReference type="GO" id="GO:0055085">
    <property type="term" value="P:transmembrane transport"/>
    <property type="evidence" value="ECO:0007669"/>
    <property type="project" value="InterPro"/>
</dbReference>
<evidence type="ECO:0000256" key="1">
    <source>
        <dbReference type="ARBA" id="ARBA00004651"/>
    </source>
</evidence>
<keyword evidence="10" id="KW-1185">Reference proteome</keyword>
<feature type="transmembrane region" description="Helical" evidence="7">
    <location>
        <begin position="82"/>
        <end position="105"/>
    </location>
</feature>
<dbReference type="CDD" id="cd06261">
    <property type="entry name" value="TM_PBP2"/>
    <property type="match status" value="1"/>
</dbReference>
<evidence type="ECO:0000256" key="2">
    <source>
        <dbReference type="ARBA" id="ARBA00022448"/>
    </source>
</evidence>